<keyword evidence="2" id="KW-1185">Reference proteome</keyword>
<keyword evidence="1" id="KW-0378">Hydrolase</keyword>
<keyword evidence="1" id="KW-0547">Nucleotide-binding</keyword>
<reference evidence="1" key="1">
    <citation type="submission" date="2022-06" db="EMBL/GenBank/DDBJ databases">
        <authorList>
            <person name="Legras J.-L."/>
            <person name="Devillers H."/>
            <person name="Grondin C."/>
        </authorList>
    </citation>
    <scope>NUCLEOTIDE SEQUENCE</scope>
    <source>
        <strain evidence="1">CLIB 1444</strain>
    </source>
</reference>
<proteinExistence type="predicted"/>
<evidence type="ECO:0000313" key="1">
    <source>
        <dbReference type="EMBL" id="CAH6721084.1"/>
    </source>
</evidence>
<keyword evidence="1" id="KW-0067">ATP-binding</keyword>
<organism evidence="1 2">
    <name type="scientific">[Candida] jaroonii</name>
    <dbReference type="NCBI Taxonomy" id="467808"/>
    <lineage>
        <taxon>Eukaryota</taxon>
        <taxon>Fungi</taxon>
        <taxon>Dikarya</taxon>
        <taxon>Ascomycota</taxon>
        <taxon>Saccharomycotina</taxon>
        <taxon>Pichiomycetes</taxon>
        <taxon>Debaryomycetaceae</taxon>
        <taxon>Yamadazyma</taxon>
    </lineage>
</organism>
<dbReference type="EMBL" id="CALSDN010000005">
    <property type="protein sequence ID" value="CAH6721084.1"/>
    <property type="molecule type" value="Genomic_DNA"/>
</dbReference>
<accession>A0ACA9Y7U7</accession>
<gene>
    <name evidence="1" type="ORF">CLIB1444_05S03224</name>
</gene>
<protein>
    <submittedName>
        <fullName evidence="1">ATP-dependent DNA helicase Pif1p</fullName>
    </submittedName>
</protein>
<dbReference type="Proteomes" id="UP001152531">
    <property type="component" value="Unassembled WGS sequence"/>
</dbReference>
<sequence length="750" mass="84130">MLNKSVKKVFHRITYSSRPSASPSSNYSTLLFHKVSFSPDSSMSSDDFNDSFGATLKPLTPNKKISSSPPGTVKDSPSKAERILSILRSDQFSSFNEKENLVPHDLTDGVNHVTHKQIELIESSPSIVRHQLTDRDVNIIESSPVASPVKISPIRPSNFIPQFKKRLGSPVSKTSKRQFSTSNNDYSLFLATQKPTTPQPEKGFKPVPKSVKALILSAEQEAVLKMVMEGTSLFYTGSAGTGKSVLLRAIIKSLKNKYSKGKVAVTASTGLAACNIGGITVHNFAGVGLAQGSMNTLLKKIRKNRKALNRWRDIKVLVIDEISMIDGKFFNILNQLAQTLRRNNEPFGGIQLVVCGDFFQLPPVSKTVSVEGEVVEKEEAMFAFESKSWEDAIEETIILKEVFRQKGDQKFIDMLNDMRTGKVSEETDKEFKKLTRSLSKVDGIEPAELFCTRWEVDYANNKRLKRLTGQTKVYTSEDSGSLPAENRQTILNNILAPQKLFLRKDAQVMCIKNFDETLVNGSLGQVIGFMNRDTYMHYELMKENPELSSEEIAALAESKKKEKGEDLKIEDSNDEILTDSIFDFLKDVPVSADAHGENIERKKDLLEKLHSSTNVERNKYPLVRFLLPDGVNTREVLVEPESWNIEDENMNVLAKRVQLPLILAWSLSIHKSQGQTLPKVKVDLRRVFENGQAYVALSRATSREGLQVLHFDRYKIKTHPKVIQFYKSLSSAGEAKKKGQQKLNFKFAVA</sequence>
<comment type="caution">
    <text evidence="1">The sequence shown here is derived from an EMBL/GenBank/DDBJ whole genome shotgun (WGS) entry which is preliminary data.</text>
</comment>
<keyword evidence="1" id="KW-0347">Helicase</keyword>
<evidence type="ECO:0000313" key="2">
    <source>
        <dbReference type="Proteomes" id="UP001152531"/>
    </source>
</evidence>
<name>A0ACA9Y7U7_9ASCO</name>